<evidence type="ECO:0000256" key="4">
    <source>
        <dbReference type="ARBA" id="ARBA00022989"/>
    </source>
</evidence>
<sequence>MFKKVPHTYVIVFAIVILSAILTWIIPGGEYDRTVVNVNGTDRSVIIQDSYHQVDNSGQSWEVFSSFFKGFVDKADIIMFILIIGGAFWIMNASKSIDVGIYSFLEFTKKLEKNKFIRKIGVNNIILTLIMLIFSVFGATFGMSEETIAFTIIFVPMAIKMGYDSIVGVAICFVAAGLGFAGALLNPFTIGIAQGLSNLPLFSGIEYRLFCWFVINIIGFTFILRYAAKVRRNPESSLVYTDDSFWRKHHSSDVENIEYHTPASAWVTYIILLVGMIGFSFYYPQSTLKIGNSEMTTYVLPFVTALFAIFGLVSLRKSVHFFILNLLLFTIIYLIVGVMGYGWYIMEISTLFFAMGIFSGIAYSKSANDITKLFLEGVSDILSAALIVGLAGGILIVLEEGQIIDSILFYISKSMNDFGKIASVGMMYFIQNVINVIIPSGSAKAALTMPMMSQFSDLIGVSRQATVMAFQFGDGFTNMITPTSGVLIGVLGVAKIPYDKWVKWIGGFMVILLLLGFLLLIPTVTMELNGF</sequence>
<evidence type="ECO:0000313" key="7">
    <source>
        <dbReference type="EMBL" id="RRG19141.1"/>
    </source>
</evidence>
<feature type="transmembrane region" description="Helical" evidence="6">
    <location>
        <begin position="126"/>
        <end position="159"/>
    </location>
</feature>
<dbReference type="Proteomes" id="UP000285794">
    <property type="component" value="Unassembled WGS sequence"/>
</dbReference>
<keyword evidence="3 6" id="KW-0812">Transmembrane</keyword>
<feature type="transmembrane region" description="Helical" evidence="6">
    <location>
        <begin position="209"/>
        <end position="228"/>
    </location>
</feature>
<feature type="transmembrane region" description="Helical" evidence="6">
    <location>
        <begin position="263"/>
        <end position="283"/>
    </location>
</feature>
<keyword evidence="5 6" id="KW-0472">Membrane</keyword>
<dbReference type="GO" id="GO:0005886">
    <property type="term" value="C:plasma membrane"/>
    <property type="evidence" value="ECO:0007669"/>
    <property type="project" value="UniProtKB-SubCell"/>
</dbReference>
<dbReference type="PANTHER" id="PTHR43652:SF2">
    <property type="entry name" value="BASIC AMINO ACID ANTIPORTER YFCC-RELATED"/>
    <property type="match status" value="1"/>
</dbReference>
<feature type="transmembrane region" description="Helical" evidence="6">
    <location>
        <begin position="77"/>
        <end position="105"/>
    </location>
</feature>
<evidence type="ECO:0000256" key="5">
    <source>
        <dbReference type="ARBA" id="ARBA00023136"/>
    </source>
</evidence>
<dbReference type="Pfam" id="PF03606">
    <property type="entry name" value="DcuC"/>
    <property type="match status" value="2"/>
</dbReference>
<dbReference type="OrthoDB" id="255482at2"/>
<feature type="transmembrane region" description="Helical" evidence="6">
    <location>
        <begin position="319"/>
        <end position="336"/>
    </location>
</feature>
<protein>
    <submittedName>
        <fullName evidence="7">YfcC family protein</fullName>
    </submittedName>
</protein>
<reference evidence="7 8" key="1">
    <citation type="submission" date="2018-07" db="EMBL/GenBank/DDBJ databases">
        <title>Draft genome sequence of Ancylomarina sp. M1P.</title>
        <authorList>
            <person name="Yadav S."/>
            <person name="Villanueva L."/>
            <person name="Damste J.S.S."/>
        </authorList>
    </citation>
    <scope>NUCLEOTIDE SEQUENCE [LARGE SCALE GENOMIC DNA]</scope>
    <source>
        <strain evidence="7 8">M1P</strain>
    </source>
</reference>
<feature type="transmembrane region" description="Helical" evidence="6">
    <location>
        <begin position="165"/>
        <end position="188"/>
    </location>
</feature>
<feature type="transmembrane region" description="Helical" evidence="6">
    <location>
        <begin position="418"/>
        <end position="438"/>
    </location>
</feature>
<dbReference type="InterPro" id="IPR018385">
    <property type="entry name" value="C4_dicarb_anaerob_car-like"/>
</dbReference>
<dbReference type="PANTHER" id="PTHR43652">
    <property type="entry name" value="BASIC AMINO ACID ANTIPORTER YFCC-RELATED"/>
    <property type="match status" value="1"/>
</dbReference>
<comment type="subcellular location">
    <subcellularLocation>
        <location evidence="1">Cell membrane</location>
        <topology evidence="1">Multi-pass membrane protein</topology>
    </subcellularLocation>
</comment>
<evidence type="ECO:0000256" key="3">
    <source>
        <dbReference type="ARBA" id="ARBA00022692"/>
    </source>
</evidence>
<accession>A0A425XWX2</accession>
<evidence type="ECO:0000313" key="8">
    <source>
        <dbReference type="Proteomes" id="UP000285794"/>
    </source>
</evidence>
<feature type="transmembrane region" description="Helical" evidence="6">
    <location>
        <begin position="381"/>
        <end position="398"/>
    </location>
</feature>
<comment type="caution">
    <text evidence="7">The sequence shown here is derived from an EMBL/GenBank/DDBJ whole genome shotgun (WGS) entry which is preliminary data.</text>
</comment>
<gene>
    <name evidence="7" type="ORF">DWB61_16605</name>
</gene>
<name>A0A425XWX2_9BACT</name>
<keyword evidence="8" id="KW-1185">Reference proteome</keyword>
<organism evidence="7 8">
    <name type="scientific">Ancylomarina euxinus</name>
    <dbReference type="NCBI Taxonomy" id="2283627"/>
    <lineage>
        <taxon>Bacteria</taxon>
        <taxon>Pseudomonadati</taxon>
        <taxon>Bacteroidota</taxon>
        <taxon>Bacteroidia</taxon>
        <taxon>Marinilabiliales</taxon>
        <taxon>Marinifilaceae</taxon>
        <taxon>Ancylomarina</taxon>
    </lineage>
</organism>
<proteinExistence type="predicted"/>
<evidence type="ECO:0000256" key="2">
    <source>
        <dbReference type="ARBA" id="ARBA00022475"/>
    </source>
</evidence>
<dbReference type="AlphaFoldDB" id="A0A425XWX2"/>
<feature type="transmembrane region" description="Helical" evidence="6">
    <location>
        <begin position="7"/>
        <end position="26"/>
    </location>
</feature>
<feature type="transmembrane region" description="Helical" evidence="6">
    <location>
        <begin position="501"/>
        <end position="521"/>
    </location>
</feature>
<dbReference type="EMBL" id="QQWG01000025">
    <property type="protein sequence ID" value="RRG19141.1"/>
    <property type="molecule type" value="Genomic_DNA"/>
</dbReference>
<evidence type="ECO:0000256" key="1">
    <source>
        <dbReference type="ARBA" id="ARBA00004651"/>
    </source>
</evidence>
<dbReference type="InterPro" id="IPR051679">
    <property type="entry name" value="DASS-Related_Transporters"/>
</dbReference>
<feature type="transmembrane region" description="Helical" evidence="6">
    <location>
        <begin position="343"/>
        <end position="361"/>
    </location>
</feature>
<feature type="transmembrane region" description="Helical" evidence="6">
    <location>
        <begin position="476"/>
        <end position="494"/>
    </location>
</feature>
<keyword evidence="2" id="KW-1003">Cell membrane</keyword>
<keyword evidence="4 6" id="KW-1133">Transmembrane helix</keyword>
<feature type="transmembrane region" description="Helical" evidence="6">
    <location>
        <begin position="295"/>
        <end position="313"/>
    </location>
</feature>
<evidence type="ECO:0000256" key="6">
    <source>
        <dbReference type="SAM" id="Phobius"/>
    </source>
</evidence>
<dbReference type="RefSeq" id="WP_125032029.1">
    <property type="nucleotide sequence ID" value="NZ_JAPXVP010000022.1"/>
</dbReference>